<gene>
    <name evidence="3" type="ORF">GCM10023092_17060</name>
</gene>
<dbReference type="Proteomes" id="UP001501410">
    <property type="component" value="Unassembled WGS sequence"/>
</dbReference>
<evidence type="ECO:0000313" key="4">
    <source>
        <dbReference type="Proteomes" id="UP001501410"/>
    </source>
</evidence>
<organism evidence="3 4">
    <name type="scientific">Rurimicrobium arvi</name>
    <dbReference type="NCBI Taxonomy" id="2049916"/>
    <lineage>
        <taxon>Bacteria</taxon>
        <taxon>Pseudomonadati</taxon>
        <taxon>Bacteroidota</taxon>
        <taxon>Chitinophagia</taxon>
        <taxon>Chitinophagales</taxon>
        <taxon>Chitinophagaceae</taxon>
        <taxon>Rurimicrobium</taxon>
    </lineage>
</organism>
<dbReference type="Pfam" id="PF21734">
    <property type="entry name" value="10_blade"/>
    <property type="match status" value="1"/>
</dbReference>
<keyword evidence="1" id="KW-0732">Signal</keyword>
<evidence type="ECO:0000256" key="1">
    <source>
        <dbReference type="SAM" id="SignalP"/>
    </source>
</evidence>
<evidence type="ECO:0000313" key="3">
    <source>
        <dbReference type="EMBL" id="GAA4454678.1"/>
    </source>
</evidence>
<protein>
    <recommendedName>
        <fullName evidence="2">10-bladed beta-propeller domain-containing protein</fullName>
    </recommendedName>
</protein>
<comment type="caution">
    <text evidence="3">The sequence shown here is derived from an EMBL/GenBank/DDBJ whole genome shotgun (WGS) entry which is preliminary data.</text>
</comment>
<feature type="signal peptide" evidence="1">
    <location>
        <begin position="1"/>
        <end position="20"/>
    </location>
</feature>
<name>A0ABP8MR44_9BACT</name>
<accession>A0ABP8MR44</accession>
<feature type="chain" id="PRO_5045905052" description="10-bladed beta-propeller domain-containing protein" evidence="1">
    <location>
        <begin position="21"/>
        <end position="362"/>
    </location>
</feature>
<reference evidence="4" key="1">
    <citation type="journal article" date="2019" name="Int. J. Syst. Evol. Microbiol.">
        <title>The Global Catalogue of Microorganisms (GCM) 10K type strain sequencing project: providing services to taxonomists for standard genome sequencing and annotation.</title>
        <authorList>
            <consortium name="The Broad Institute Genomics Platform"/>
            <consortium name="The Broad Institute Genome Sequencing Center for Infectious Disease"/>
            <person name="Wu L."/>
            <person name="Ma J."/>
        </authorList>
    </citation>
    <scope>NUCLEOTIDE SEQUENCE [LARGE SCALE GENOMIC DNA]</scope>
    <source>
        <strain evidence="4">JCM 31921</strain>
    </source>
</reference>
<keyword evidence="4" id="KW-1185">Reference proteome</keyword>
<dbReference type="InterPro" id="IPR049141">
    <property type="entry name" value="10_blade"/>
</dbReference>
<feature type="domain" description="10-bladed beta-propeller" evidence="2">
    <location>
        <begin position="18"/>
        <end position="362"/>
    </location>
</feature>
<dbReference type="EMBL" id="BAABEZ010000022">
    <property type="protein sequence ID" value="GAA4454678.1"/>
    <property type="molecule type" value="Genomic_DNA"/>
</dbReference>
<dbReference type="RefSeq" id="WP_344825418.1">
    <property type="nucleotide sequence ID" value="NZ_BAABEZ010000022.1"/>
</dbReference>
<proteinExistence type="predicted"/>
<sequence length="362" mass="41040">MNLCKASLLACLTFGFSAKAQPLSYYTDVQNQVMVWDNGVIRKIDYLPPMEVKVGRIAIPYIDNSQNFKIYYRGGAQKITAGITNRYQSSDCIVTYLNATSLNVFDRGQIKNLTRLCQAFYAGDSIIVFADGRNQQYSAYYNGNVVPMEGFVADSSIAQIDVQSNIAAYVNFARQFRIFYQGNLFTQEVYPVSSFKAGRNTVAYVDAGNQFKVFNNGNTQILEPFPPVSYSVGCDMVAYVSVDGNFNIFHKGKVYKIGYFRPDYTVTDFVCLYSDPSGYSKVFQDGNITTLEPYMPSNYRVQYHSVAYFDRTNVLKLYSNGEVYEVTSSLSPGDNTWSLNYDVIMYQVGTNLFKFYYQGTEY</sequence>
<evidence type="ECO:0000259" key="2">
    <source>
        <dbReference type="Pfam" id="PF21734"/>
    </source>
</evidence>